<evidence type="ECO:0000313" key="5">
    <source>
        <dbReference type="EMBL" id="KNZ45653.1"/>
    </source>
</evidence>
<evidence type="ECO:0000256" key="1">
    <source>
        <dbReference type="ARBA" id="ARBA00022723"/>
    </source>
</evidence>
<keyword evidence="6" id="KW-1185">Reference proteome</keyword>
<evidence type="ECO:0000256" key="3">
    <source>
        <dbReference type="ARBA" id="ARBA00022833"/>
    </source>
</evidence>
<dbReference type="OrthoDB" id="2505777at2759"/>
<keyword evidence="2" id="KW-0863">Zinc-finger</keyword>
<dbReference type="VEuPathDB" id="FungiDB:VP01_7947g2"/>
<dbReference type="EMBL" id="LAVV01013435">
    <property type="protein sequence ID" value="KNZ45653.1"/>
    <property type="molecule type" value="Genomic_DNA"/>
</dbReference>
<sequence length="63" mass="7180">MKGAAASSRMKRRWVWNHFNESANGSEATCQVALKKLICGQTLKKDRSGSTKNFHEHLLKVHR</sequence>
<feature type="domain" description="BED-type" evidence="4">
    <location>
        <begin position="15"/>
        <end position="63"/>
    </location>
</feature>
<evidence type="ECO:0000313" key="6">
    <source>
        <dbReference type="Proteomes" id="UP000037035"/>
    </source>
</evidence>
<dbReference type="Proteomes" id="UP000037035">
    <property type="component" value="Unassembled WGS sequence"/>
</dbReference>
<keyword evidence="1" id="KW-0479">Metal-binding</keyword>
<dbReference type="GO" id="GO:0003677">
    <property type="term" value="F:DNA binding"/>
    <property type="evidence" value="ECO:0007669"/>
    <property type="project" value="InterPro"/>
</dbReference>
<evidence type="ECO:0000259" key="4">
    <source>
        <dbReference type="Pfam" id="PF02892"/>
    </source>
</evidence>
<proteinExistence type="predicted"/>
<gene>
    <name evidence="5" type="ORF">VP01_7947g2</name>
</gene>
<dbReference type="GO" id="GO:0008270">
    <property type="term" value="F:zinc ion binding"/>
    <property type="evidence" value="ECO:0007669"/>
    <property type="project" value="UniProtKB-KW"/>
</dbReference>
<dbReference type="Pfam" id="PF02892">
    <property type="entry name" value="zf-BED"/>
    <property type="match status" value="1"/>
</dbReference>
<organism evidence="5 6">
    <name type="scientific">Puccinia sorghi</name>
    <dbReference type="NCBI Taxonomy" id="27349"/>
    <lineage>
        <taxon>Eukaryota</taxon>
        <taxon>Fungi</taxon>
        <taxon>Dikarya</taxon>
        <taxon>Basidiomycota</taxon>
        <taxon>Pucciniomycotina</taxon>
        <taxon>Pucciniomycetes</taxon>
        <taxon>Pucciniales</taxon>
        <taxon>Pucciniaceae</taxon>
        <taxon>Puccinia</taxon>
    </lineage>
</organism>
<protein>
    <recommendedName>
        <fullName evidence="4">BED-type domain-containing protein</fullName>
    </recommendedName>
</protein>
<evidence type="ECO:0000256" key="2">
    <source>
        <dbReference type="ARBA" id="ARBA00022771"/>
    </source>
</evidence>
<dbReference type="AlphaFoldDB" id="A0A0L6UAQ3"/>
<keyword evidence="3" id="KW-0862">Zinc</keyword>
<comment type="caution">
    <text evidence="5">The sequence shown here is derived from an EMBL/GenBank/DDBJ whole genome shotgun (WGS) entry which is preliminary data.</text>
</comment>
<reference evidence="5 6" key="1">
    <citation type="submission" date="2015-08" db="EMBL/GenBank/DDBJ databases">
        <title>Next Generation Sequencing and Analysis of the Genome of Puccinia sorghi L Schw, the Causal Agent of Maize Common Rust.</title>
        <authorList>
            <person name="Rochi L."/>
            <person name="Burguener G."/>
            <person name="Darino M."/>
            <person name="Turjanski A."/>
            <person name="Kreff E."/>
            <person name="Dieguez M.J."/>
            <person name="Sacco F."/>
        </authorList>
    </citation>
    <scope>NUCLEOTIDE SEQUENCE [LARGE SCALE GENOMIC DNA]</scope>
    <source>
        <strain evidence="5 6">RO10H11247</strain>
    </source>
</reference>
<dbReference type="InterPro" id="IPR003656">
    <property type="entry name" value="Znf_BED"/>
</dbReference>
<accession>A0A0L6UAQ3</accession>
<name>A0A0L6UAQ3_9BASI</name>